<dbReference type="InterPro" id="IPR043502">
    <property type="entry name" value="DNA/RNA_pol_sf"/>
</dbReference>
<dbReference type="InterPro" id="IPR036775">
    <property type="entry name" value="DNA_pol_Y-fam_lit_finger_sf"/>
</dbReference>
<dbReference type="GO" id="GO:0003887">
    <property type="term" value="F:DNA-directed DNA polymerase activity"/>
    <property type="evidence" value="ECO:0007669"/>
    <property type="project" value="InterPro"/>
</dbReference>
<name>A0A1F7K9M1_9BACT</name>
<organism evidence="3 4">
    <name type="scientific">Candidatus Roizmanbacteria bacterium RIFOXYA1_FULL_41_12</name>
    <dbReference type="NCBI Taxonomy" id="1802082"/>
    <lineage>
        <taxon>Bacteria</taxon>
        <taxon>Candidatus Roizmaniibacteriota</taxon>
    </lineage>
</organism>
<proteinExistence type="inferred from homology"/>
<protein>
    <recommendedName>
        <fullName evidence="2">UmuC domain-containing protein</fullName>
    </recommendedName>
</protein>
<dbReference type="GO" id="GO:0006281">
    <property type="term" value="P:DNA repair"/>
    <property type="evidence" value="ECO:0007669"/>
    <property type="project" value="InterPro"/>
</dbReference>
<feature type="domain" description="UmuC" evidence="2">
    <location>
        <begin position="11"/>
        <end position="190"/>
    </location>
</feature>
<dbReference type="Gene3D" id="3.30.70.270">
    <property type="match status" value="1"/>
</dbReference>
<dbReference type="Proteomes" id="UP000178450">
    <property type="component" value="Unassembled WGS sequence"/>
</dbReference>
<dbReference type="InterPro" id="IPR001126">
    <property type="entry name" value="UmuC"/>
</dbReference>
<dbReference type="Gene3D" id="1.10.150.20">
    <property type="entry name" value="5' to 3' exonuclease, C-terminal subdomain"/>
    <property type="match status" value="1"/>
</dbReference>
<comment type="similarity">
    <text evidence="1">Belongs to the DNA polymerase type-Y family.</text>
</comment>
<dbReference type="InterPro" id="IPR022880">
    <property type="entry name" value="DNApol_IV"/>
</dbReference>
<dbReference type="GO" id="GO:0003684">
    <property type="term" value="F:damaged DNA binding"/>
    <property type="evidence" value="ECO:0007669"/>
    <property type="project" value="InterPro"/>
</dbReference>
<reference evidence="3 4" key="1">
    <citation type="journal article" date="2016" name="Nat. Commun.">
        <title>Thousands of microbial genomes shed light on interconnected biogeochemical processes in an aquifer system.</title>
        <authorList>
            <person name="Anantharaman K."/>
            <person name="Brown C.T."/>
            <person name="Hug L.A."/>
            <person name="Sharon I."/>
            <person name="Castelle C.J."/>
            <person name="Probst A.J."/>
            <person name="Thomas B.C."/>
            <person name="Singh A."/>
            <person name="Wilkins M.J."/>
            <person name="Karaoz U."/>
            <person name="Brodie E.L."/>
            <person name="Williams K.H."/>
            <person name="Hubbard S.S."/>
            <person name="Banfield J.F."/>
        </authorList>
    </citation>
    <scope>NUCLEOTIDE SEQUENCE [LARGE SCALE GENOMIC DNA]</scope>
</reference>
<dbReference type="GO" id="GO:0009432">
    <property type="term" value="P:SOS response"/>
    <property type="evidence" value="ECO:0007669"/>
    <property type="project" value="TreeGrafter"/>
</dbReference>
<evidence type="ECO:0000313" key="3">
    <source>
        <dbReference type="EMBL" id="OGK64541.1"/>
    </source>
</evidence>
<comment type="caution">
    <text evidence="3">The sequence shown here is derived from an EMBL/GenBank/DDBJ whole genome shotgun (WGS) entry which is preliminary data.</text>
</comment>
<dbReference type="PANTHER" id="PTHR11076:SF34">
    <property type="entry name" value="PROTEIN UMUC"/>
    <property type="match status" value="1"/>
</dbReference>
<dbReference type="InterPro" id="IPR017961">
    <property type="entry name" value="DNA_pol_Y-fam_little_finger"/>
</dbReference>
<dbReference type="PANTHER" id="PTHR11076">
    <property type="entry name" value="DNA REPAIR POLYMERASE UMUC / TRANSFERASE FAMILY MEMBER"/>
    <property type="match status" value="1"/>
</dbReference>
<dbReference type="Pfam" id="PF11799">
    <property type="entry name" value="IMS_C"/>
    <property type="match status" value="1"/>
</dbReference>
<accession>A0A1F7K9M1</accession>
<dbReference type="InterPro" id="IPR050116">
    <property type="entry name" value="DNA_polymerase-Y"/>
</dbReference>
<dbReference type="EMBL" id="MGBG01000020">
    <property type="protein sequence ID" value="OGK64541.1"/>
    <property type="molecule type" value="Genomic_DNA"/>
</dbReference>
<evidence type="ECO:0000313" key="4">
    <source>
        <dbReference type="Proteomes" id="UP000178450"/>
    </source>
</evidence>
<dbReference type="GO" id="GO:0005829">
    <property type="term" value="C:cytosol"/>
    <property type="evidence" value="ECO:0007669"/>
    <property type="project" value="TreeGrafter"/>
</dbReference>
<evidence type="ECO:0000259" key="2">
    <source>
        <dbReference type="PROSITE" id="PS50173"/>
    </source>
</evidence>
<dbReference type="PROSITE" id="PS50173">
    <property type="entry name" value="UMUC"/>
    <property type="match status" value="1"/>
</dbReference>
<gene>
    <name evidence="3" type="ORF">A2209_02480</name>
</gene>
<dbReference type="CDD" id="cd03586">
    <property type="entry name" value="PolY_Pol_IV_kappa"/>
    <property type="match status" value="1"/>
</dbReference>
<dbReference type="InterPro" id="IPR043128">
    <property type="entry name" value="Rev_trsase/Diguanyl_cyclase"/>
</dbReference>
<evidence type="ECO:0000256" key="1">
    <source>
        <dbReference type="ARBA" id="ARBA00010945"/>
    </source>
</evidence>
<dbReference type="GO" id="GO:0042276">
    <property type="term" value="P:error-prone translesion synthesis"/>
    <property type="evidence" value="ECO:0007669"/>
    <property type="project" value="TreeGrafter"/>
</dbReference>
<dbReference type="SUPFAM" id="SSF100879">
    <property type="entry name" value="Lesion bypass DNA polymerase (Y-family), little finger domain"/>
    <property type="match status" value="1"/>
</dbReference>
<dbReference type="Gene3D" id="3.40.1170.60">
    <property type="match status" value="1"/>
</dbReference>
<sequence>MLQASSWPTAILHLDANAFFASVMQAVQPKLKGQPVVVGAERGIATAISYEAKAYGIKRGMLMAQIKKRCPKIVILPGDYELFSLFSQKMFVILRQYSPVVEEYSVDEGFIDVAGLRRPLHCSYIQMAQKIQTQINQELGLPVSVGISLSKSLAKLASGFKKPLGITLVSGPQLESFLSQIPIIDVWGLGPASSSYLAKFGIKTAQQFASLPESVFNKQSRLKLNKSHWEIWQELRGQVVYQINPHAKNHYQSISKTRTFRPPSGKEQIVWAELLHNVEAAFEKARKYGYYVKKILIFLKTQEFRYLSTEICFLQKEQYPLLLRKTIKAAFLKIFNSRLVYRATGIVLTELSETNQEQIGLFTDLPTIQTNKAQALYRVLQNNQKIDFGTSLYLPHKTSEPHFHLPMLEI</sequence>
<dbReference type="AlphaFoldDB" id="A0A1F7K9M1"/>
<dbReference type="Pfam" id="PF00817">
    <property type="entry name" value="IMS"/>
    <property type="match status" value="1"/>
</dbReference>
<dbReference type="SUPFAM" id="SSF56672">
    <property type="entry name" value="DNA/RNA polymerases"/>
    <property type="match status" value="1"/>
</dbReference>